<evidence type="ECO:0000256" key="2">
    <source>
        <dbReference type="ARBA" id="ARBA00022737"/>
    </source>
</evidence>
<sequence>MRDALGIMPSLMERGTTRITFCPYKTSWKSSQRLAEAISQGAGEVAGNAGQPTFPQPQGSLQQGGLFWLHRGRLFVVQAMPECSLADVLRFRPEALVGGSHCRLLLYQVAARLARLHAAGLWHGGVSAETVLLSGPAGVQLLGACSPDSLPGAAEHMSAGQQPLCNPEKTSLEVLTSLWCTRKMSNFDYLMQLNLLAGRRRGNPCFHPILPWVIDMSIAPEASMDTAAQDGEVVLGWRDLTKTKWRLAKGDEQLDFTFGNSESPHHISDEALSELALCIYKARRLPVETLTGVVRAAFEPNEYPASMARLVAWTPDEAIPEFYDDPEVFESIHESMPDLAVPSWASSNADFVLRHRAALESERVSSMLHHWIDVTFGYKLKGEAAVAAKNVALKGESSGWQRLGGRAQLFTTPHPPRASASLLELQDSCSSSMARKACMRRLEQLELMPSCGLAQHPDADTLGETCQMELEGAATLPASEFESASKQTESSQKAPSYSALQQGSAVENRSLFPDAPTNKQESSSSLDSLQKSDVAAMAALAVQLFTRQMHFRPASDTCYWRSQAPNLPAAAQHFVIACLADRPVSMQKLVKFSFFTAEVRAAADYLDSLDAILHSQHQAAETYRQPPRLQEQPQTVSRHACTLQAMLAGPLDLKALAKRGALQLCMRSIIRVVTDAATGICPSGTPLAAAQQQDAHPLQSTGAVVAEVLLRLVRLSARSLAIQGPLQVWAALLGGRAAFGLPASLGEGSAQVELQAELMQAIRLKQLVAGVGLSAYVDTVHNALLSAVCGGTSDAGEPAAAQLTHHAIQALAELAVSLPLPVVREHIQGPLLLSLYRRPDVVLALISIAGALGSTYTATQIIPPLLAILTSRVSGPAGSGDSQHGRAFYAMLNAVTSLEGLLPVLERRHLLQALLCAQPLASGRLAPVALLRPLLCPQPQLDPFLRNRVAGLVLQASSAAGGADVLVSDILPQLLPLFTCAAAQRKLYGCSEPAAPDARAGAATSLASGECAGQSMQQRMRQALNIASHSVPGGHCRSLSIGDEAESGYWDVVYLLYPEMAEAAGLGVLHELVSSWPLIERSLAVKYGWSPKSNLGPQLARMAERTQAETLRDSADLMDYQSAYSKEAWQHLSASMGESRIAEVSAARLIDDIGWSTPMAPTRSAAAAATLDSPRDVPAGQATGSISMSQLHWLPGQSPSEWADLDWSLRQPLSGTKARFWARTWRLSARVAHSWRAHKEGLRHIVVSETEDMVVSAGKGMAAGREGDVLRVWDLATSSAGVQCAGHEGAVVSLCMLRGQRKLVASCDSSGACHVWSSASGARLCCFAEPGNPTVQASHSSSAWGRQHSAGRRSRPSSKGELDMQPLGVAPTAPASEALSTAQQMQPSEEAPSLSAASVSPAAPVAQGLSIRSSAAYTCVAPAQRGWADGLVAGTASGRLRWLDLERGCSCADVYCHPISRWQGQGGSAVVAVSQSRDGSSASWLGVGLCGGHAALADPRSGELGAFWKAHEGALTCLAACSQHLVVTGSQDQTVKLWDTRRLASSGEMQPLHSYEGHKETVGGLAVHGNDVISWAGSSLGLISLQEPRDGTLVSVQLLSTKGARESTAFVSLSMLPESQLLVVGGEDGHIRICS</sequence>
<comment type="caution">
    <text evidence="6">The sequence shown here is derived from an EMBL/GenBank/DDBJ whole genome shotgun (WGS) entry which is preliminary data.</text>
</comment>
<dbReference type="EMBL" id="CAXHTA020000017">
    <property type="protein sequence ID" value="CAL5227477.1"/>
    <property type="molecule type" value="Genomic_DNA"/>
</dbReference>
<dbReference type="InterPro" id="IPR036372">
    <property type="entry name" value="BEACH_dom_sf"/>
</dbReference>
<dbReference type="InterPro" id="IPR015943">
    <property type="entry name" value="WD40/YVTN_repeat-like_dom_sf"/>
</dbReference>
<dbReference type="SUPFAM" id="SSF56112">
    <property type="entry name" value="Protein kinase-like (PK-like)"/>
    <property type="match status" value="1"/>
</dbReference>
<dbReference type="InterPro" id="IPR036322">
    <property type="entry name" value="WD40_repeat_dom_sf"/>
</dbReference>
<feature type="repeat" description="WD" evidence="3">
    <location>
        <begin position="1508"/>
        <end position="1541"/>
    </location>
</feature>
<dbReference type="Gene3D" id="2.130.10.10">
    <property type="entry name" value="YVTN repeat-like/Quinoprotein amine dehydrogenase"/>
    <property type="match status" value="2"/>
</dbReference>
<gene>
    <name evidence="6" type="primary">g10454</name>
    <name evidence="6" type="ORF">VP750_LOCUS9383</name>
</gene>
<dbReference type="InterPro" id="IPR001680">
    <property type="entry name" value="WD40_rpt"/>
</dbReference>
<dbReference type="SUPFAM" id="SSF81837">
    <property type="entry name" value="BEACH domain"/>
    <property type="match status" value="1"/>
</dbReference>
<keyword evidence="7" id="KW-1185">Reference proteome</keyword>
<dbReference type="InterPro" id="IPR019775">
    <property type="entry name" value="WD40_repeat_CS"/>
</dbReference>
<feature type="region of interest" description="Disordered" evidence="4">
    <location>
        <begin position="479"/>
        <end position="500"/>
    </location>
</feature>
<dbReference type="Proteomes" id="UP001497392">
    <property type="component" value="Unassembled WGS sequence"/>
</dbReference>
<dbReference type="SMART" id="SM01026">
    <property type="entry name" value="Beach"/>
    <property type="match status" value="1"/>
</dbReference>
<dbReference type="InterPro" id="IPR011009">
    <property type="entry name" value="Kinase-like_dom_sf"/>
</dbReference>
<protein>
    <submittedName>
        <fullName evidence="6">G10454 protein</fullName>
    </submittedName>
</protein>
<evidence type="ECO:0000256" key="1">
    <source>
        <dbReference type="ARBA" id="ARBA00022574"/>
    </source>
</evidence>
<dbReference type="PROSITE" id="PS00678">
    <property type="entry name" value="WD_REPEATS_1"/>
    <property type="match status" value="1"/>
</dbReference>
<name>A0ABP1G823_9CHLO</name>
<dbReference type="PROSITE" id="PS50082">
    <property type="entry name" value="WD_REPEATS_2"/>
    <property type="match status" value="1"/>
</dbReference>
<dbReference type="PROSITE" id="PS50294">
    <property type="entry name" value="WD_REPEATS_REGION"/>
    <property type="match status" value="1"/>
</dbReference>
<evidence type="ECO:0000313" key="7">
    <source>
        <dbReference type="Proteomes" id="UP001497392"/>
    </source>
</evidence>
<feature type="region of interest" description="Disordered" evidence="4">
    <location>
        <begin position="1336"/>
        <end position="1396"/>
    </location>
</feature>
<dbReference type="PANTHER" id="PTHR46866:SF1">
    <property type="entry name" value="GH12955P"/>
    <property type="match status" value="1"/>
</dbReference>
<reference evidence="6 7" key="1">
    <citation type="submission" date="2024-06" db="EMBL/GenBank/DDBJ databases">
        <authorList>
            <person name="Kraege A."/>
            <person name="Thomma B."/>
        </authorList>
    </citation>
    <scope>NUCLEOTIDE SEQUENCE [LARGE SCALE GENOMIC DNA]</scope>
</reference>
<evidence type="ECO:0000259" key="5">
    <source>
        <dbReference type="PROSITE" id="PS50197"/>
    </source>
</evidence>
<dbReference type="SUPFAM" id="SSF50978">
    <property type="entry name" value="WD40 repeat-like"/>
    <property type="match status" value="1"/>
</dbReference>
<organism evidence="6 7">
    <name type="scientific">Coccomyxa viridis</name>
    <dbReference type="NCBI Taxonomy" id="1274662"/>
    <lineage>
        <taxon>Eukaryota</taxon>
        <taxon>Viridiplantae</taxon>
        <taxon>Chlorophyta</taxon>
        <taxon>core chlorophytes</taxon>
        <taxon>Trebouxiophyceae</taxon>
        <taxon>Trebouxiophyceae incertae sedis</taxon>
        <taxon>Coccomyxaceae</taxon>
        <taxon>Coccomyxa</taxon>
    </lineage>
</organism>
<keyword evidence="2" id="KW-0677">Repeat</keyword>
<feature type="compositionally biased region" description="Polar residues" evidence="4">
    <location>
        <begin position="482"/>
        <end position="500"/>
    </location>
</feature>
<feature type="domain" description="BEACH" evidence="5">
    <location>
        <begin position="164"/>
        <end position="441"/>
    </location>
</feature>
<accession>A0ABP1G823</accession>
<dbReference type="CDD" id="cd06071">
    <property type="entry name" value="Beach"/>
    <property type="match status" value="1"/>
</dbReference>
<evidence type="ECO:0000256" key="4">
    <source>
        <dbReference type="SAM" id="MobiDB-lite"/>
    </source>
</evidence>
<dbReference type="PANTHER" id="PTHR46866">
    <property type="entry name" value="GH12955P"/>
    <property type="match status" value="1"/>
</dbReference>
<evidence type="ECO:0000313" key="6">
    <source>
        <dbReference type="EMBL" id="CAL5227477.1"/>
    </source>
</evidence>
<dbReference type="SMART" id="SM00320">
    <property type="entry name" value="WD40"/>
    <property type="match status" value="5"/>
</dbReference>
<feature type="compositionally biased region" description="Low complexity" evidence="4">
    <location>
        <begin position="1387"/>
        <end position="1396"/>
    </location>
</feature>
<dbReference type="Gene3D" id="1.10.1540.10">
    <property type="entry name" value="BEACH domain"/>
    <property type="match status" value="1"/>
</dbReference>
<keyword evidence="1 3" id="KW-0853">WD repeat</keyword>
<proteinExistence type="predicted"/>
<dbReference type="Pfam" id="PF00400">
    <property type="entry name" value="WD40"/>
    <property type="match status" value="1"/>
</dbReference>
<dbReference type="InterPro" id="IPR000409">
    <property type="entry name" value="BEACH_dom"/>
</dbReference>
<evidence type="ECO:0000256" key="3">
    <source>
        <dbReference type="PROSITE-ProRule" id="PRU00221"/>
    </source>
</evidence>
<dbReference type="Pfam" id="PF02138">
    <property type="entry name" value="Beach"/>
    <property type="match status" value="1"/>
</dbReference>
<dbReference type="PROSITE" id="PS50197">
    <property type="entry name" value="BEACH"/>
    <property type="match status" value="1"/>
</dbReference>